<feature type="region of interest" description="Disordered" evidence="1">
    <location>
        <begin position="1"/>
        <end position="24"/>
    </location>
</feature>
<name>A0AA86NV94_9EUKA</name>
<protein>
    <submittedName>
        <fullName evidence="3">Hypothetical_protein</fullName>
    </submittedName>
</protein>
<dbReference type="AlphaFoldDB" id="A0AA86NV94"/>
<gene>
    <name evidence="2" type="ORF">HINF_LOCUS14134</name>
    <name evidence="3" type="ORF">HINF_LOCUS18074</name>
</gene>
<evidence type="ECO:0000256" key="1">
    <source>
        <dbReference type="SAM" id="MobiDB-lite"/>
    </source>
</evidence>
<keyword evidence="4" id="KW-1185">Reference proteome</keyword>
<sequence length="189" mass="22154">MEQKIRNMKPVLDTSSPKKRPHQSMYYGSCLAHQQQLKQDQDKDNFLLYNKLTDAYTRPSPYNQTIMKPKTGRPRRDTNEAFRQKQAESAAYIESIQKASSPRKNVDPNSPQITYSPFRNIESVYKRQDQERNYVKNQEQCIQKCLFKPVLTGLVDIQKNQVKNQKSKLLKEIKFDGTIKKPQVVVEEE</sequence>
<dbReference type="Proteomes" id="UP001642409">
    <property type="component" value="Unassembled WGS sequence"/>
</dbReference>
<reference evidence="2" key="1">
    <citation type="submission" date="2023-06" db="EMBL/GenBank/DDBJ databases">
        <authorList>
            <person name="Kurt Z."/>
        </authorList>
    </citation>
    <scope>NUCLEOTIDE SEQUENCE</scope>
</reference>
<evidence type="ECO:0000313" key="3">
    <source>
        <dbReference type="EMBL" id="CAL6002761.1"/>
    </source>
</evidence>
<accession>A0AA86NV94</accession>
<dbReference type="EMBL" id="CATOUU010000369">
    <property type="protein sequence ID" value="CAI9926489.1"/>
    <property type="molecule type" value="Genomic_DNA"/>
</dbReference>
<evidence type="ECO:0000313" key="2">
    <source>
        <dbReference type="EMBL" id="CAI9926489.1"/>
    </source>
</evidence>
<dbReference type="EMBL" id="CAXDID020000046">
    <property type="protein sequence ID" value="CAL6002761.1"/>
    <property type="molecule type" value="Genomic_DNA"/>
</dbReference>
<organism evidence="2">
    <name type="scientific">Hexamita inflata</name>
    <dbReference type="NCBI Taxonomy" id="28002"/>
    <lineage>
        <taxon>Eukaryota</taxon>
        <taxon>Metamonada</taxon>
        <taxon>Diplomonadida</taxon>
        <taxon>Hexamitidae</taxon>
        <taxon>Hexamitinae</taxon>
        <taxon>Hexamita</taxon>
    </lineage>
</organism>
<comment type="caution">
    <text evidence="2">The sequence shown here is derived from an EMBL/GenBank/DDBJ whole genome shotgun (WGS) entry which is preliminary data.</text>
</comment>
<proteinExistence type="predicted"/>
<reference evidence="3 4" key="2">
    <citation type="submission" date="2024-07" db="EMBL/GenBank/DDBJ databases">
        <authorList>
            <person name="Akdeniz Z."/>
        </authorList>
    </citation>
    <scope>NUCLEOTIDE SEQUENCE [LARGE SCALE GENOMIC DNA]</scope>
</reference>
<feature type="region of interest" description="Disordered" evidence="1">
    <location>
        <begin position="58"/>
        <end position="80"/>
    </location>
</feature>
<evidence type="ECO:0000313" key="4">
    <source>
        <dbReference type="Proteomes" id="UP001642409"/>
    </source>
</evidence>